<dbReference type="InterPro" id="IPR048020">
    <property type="entry name" value="Transpos_IS3"/>
</dbReference>
<dbReference type="GO" id="GO:0003676">
    <property type="term" value="F:nucleic acid binding"/>
    <property type="evidence" value="ECO:0007669"/>
    <property type="project" value="InterPro"/>
</dbReference>
<dbReference type="NCBIfam" id="NF033516">
    <property type="entry name" value="transpos_IS3"/>
    <property type="match status" value="1"/>
</dbReference>
<dbReference type="PANTHER" id="PTHR46889:SF4">
    <property type="entry name" value="TRANSPOSASE INSO FOR INSERTION SEQUENCE ELEMENT IS911B-RELATED"/>
    <property type="match status" value="1"/>
</dbReference>
<dbReference type="Pfam" id="PF00665">
    <property type="entry name" value="rve"/>
    <property type="match status" value="1"/>
</dbReference>
<dbReference type="PROSITE" id="PS50994">
    <property type="entry name" value="INTEGRASE"/>
    <property type="match status" value="1"/>
</dbReference>
<organism evidence="3 4">
    <name type="scientific">Enterococcus faecalis ATCC 6055</name>
    <dbReference type="NCBI Taxonomy" id="1169311"/>
    <lineage>
        <taxon>Bacteria</taxon>
        <taxon>Bacillati</taxon>
        <taxon>Bacillota</taxon>
        <taxon>Bacilli</taxon>
        <taxon>Lactobacillales</taxon>
        <taxon>Enterococcaceae</taxon>
        <taxon>Enterococcus</taxon>
    </lineage>
</organism>
<dbReference type="EMBL" id="ASDZ01000026">
    <property type="protein sequence ID" value="EOK11542.1"/>
    <property type="molecule type" value="Genomic_DNA"/>
</dbReference>
<dbReference type="InterPro" id="IPR012337">
    <property type="entry name" value="RNaseH-like_sf"/>
</dbReference>
<reference evidence="3 4" key="1">
    <citation type="submission" date="2013-02" db="EMBL/GenBank/DDBJ databases">
        <title>The Genome Sequence of Enterococcus faecalis ATCC_6055.</title>
        <authorList>
            <consortium name="The Broad Institute Genome Sequencing Platform"/>
            <consortium name="The Broad Institute Genome Sequencing Center for Infectious Disease"/>
            <person name="Earl A.M."/>
            <person name="Gilmore M.S."/>
            <person name="Lebreton F."/>
            <person name="Walker B."/>
            <person name="Young S.K."/>
            <person name="Zeng Q."/>
            <person name="Gargeya S."/>
            <person name="Fitzgerald M."/>
            <person name="Haas B."/>
            <person name="Abouelleil A."/>
            <person name="Alvarado L."/>
            <person name="Arachchi H.M."/>
            <person name="Berlin A.M."/>
            <person name="Chapman S.B."/>
            <person name="Dewar J."/>
            <person name="Goldberg J."/>
            <person name="Griggs A."/>
            <person name="Gujja S."/>
            <person name="Hansen M."/>
            <person name="Howarth C."/>
            <person name="Imamovic A."/>
            <person name="Larimer J."/>
            <person name="McCowan C."/>
            <person name="Murphy C."/>
            <person name="Neiman D."/>
            <person name="Pearson M."/>
            <person name="Priest M."/>
            <person name="Roberts A."/>
            <person name="Saif S."/>
            <person name="Shea T."/>
            <person name="Sisk P."/>
            <person name="Sykes S."/>
            <person name="Wortman J."/>
            <person name="Nusbaum C."/>
            <person name="Birren B."/>
        </authorList>
    </citation>
    <scope>NUCLEOTIDE SEQUENCE [LARGE SCALE GENOMIC DNA]</scope>
    <source>
        <strain evidence="3 4">ATCC 6055</strain>
    </source>
</reference>
<dbReference type="Gene3D" id="3.30.420.10">
    <property type="entry name" value="Ribonuclease H-like superfamily/Ribonuclease H"/>
    <property type="match status" value="1"/>
</dbReference>
<dbReference type="PATRIC" id="fig|1169311.3.peg.2035"/>
<dbReference type="PANTHER" id="PTHR46889">
    <property type="entry name" value="TRANSPOSASE INSF FOR INSERTION SEQUENCE IS3B-RELATED"/>
    <property type="match status" value="1"/>
</dbReference>
<dbReference type="Pfam" id="PF13276">
    <property type="entry name" value="HTH_21"/>
    <property type="match status" value="1"/>
</dbReference>
<accession>R3I0Z4</accession>
<dbReference type="InterPro" id="IPR050900">
    <property type="entry name" value="Transposase_IS3/IS150/IS904"/>
</dbReference>
<dbReference type="InterPro" id="IPR001584">
    <property type="entry name" value="Integrase_cat-core"/>
</dbReference>
<evidence type="ECO:0000313" key="4">
    <source>
        <dbReference type="Proteomes" id="UP000013638"/>
    </source>
</evidence>
<sequence length="265" mass="31872">MYWQKRFERKNPNQKLEALIKKIFDENKGNYGYRRIQLALKEQGLNVNQKKIRRLMRKLGLKGTKFIRKSRKYNSYKGTVGYGEKNRLHRRFYTSVPHQKLTTDTSEFKYYERNQSGKIQIKKLYLDPFLDLFNGEILSYRISKQPNAKAILEAQKEAIDKTQDCPYRRTFHSDQGWGYQMKQYKKQLTSHQIFQSMSRKGNCFDNSPMENFFGLLKQETYHGIIYSSFEELEQAIEEWIDYYNHQRIKTKLGCSPVQFRKRFVA</sequence>
<evidence type="ECO:0000259" key="2">
    <source>
        <dbReference type="PROSITE" id="PS50994"/>
    </source>
</evidence>
<dbReference type="SUPFAM" id="SSF53098">
    <property type="entry name" value="Ribonuclease H-like"/>
    <property type="match status" value="1"/>
</dbReference>
<dbReference type="Proteomes" id="UP000013638">
    <property type="component" value="Unassembled WGS sequence"/>
</dbReference>
<comment type="caution">
    <text evidence="3">The sequence shown here is derived from an EMBL/GenBank/DDBJ whole genome shotgun (WGS) entry which is preliminary data.</text>
</comment>
<proteinExistence type="predicted"/>
<dbReference type="GO" id="GO:0015074">
    <property type="term" value="P:DNA integration"/>
    <property type="evidence" value="ECO:0007669"/>
    <property type="project" value="InterPro"/>
</dbReference>
<comment type="function">
    <text evidence="1">Involved in the transposition of the insertion sequence.</text>
</comment>
<evidence type="ECO:0000313" key="3">
    <source>
        <dbReference type="EMBL" id="EOK11542.1"/>
    </source>
</evidence>
<feature type="domain" description="Integrase catalytic" evidence="2">
    <location>
        <begin position="93"/>
        <end position="264"/>
    </location>
</feature>
<gene>
    <name evidence="3" type="ORF">WOU_02063</name>
</gene>
<dbReference type="Pfam" id="PF13333">
    <property type="entry name" value="rve_2"/>
    <property type="match status" value="1"/>
</dbReference>
<name>R3I0Z4_ENTFL</name>
<dbReference type="AlphaFoldDB" id="R3I0Z4"/>
<dbReference type="InterPro" id="IPR036397">
    <property type="entry name" value="RNaseH_sf"/>
</dbReference>
<dbReference type="HOGENOM" id="CLU_027402_4_3_9"/>
<protein>
    <submittedName>
        <fullName evidence="3">Transposase</fullName>
    </submittedName>
</protein>
<dbReference type="InterPro" id="IPR025948">
    <property type="entry name" value="HTH-like_dom"/>
</dbReference>
<evidence type="ECO:0000256" key="1">
    <source>
        <dbReference type="ARBA" id="ARBA00002286"/>
    </source>
</evidence>